<evidence type="ECO:0000259" key="1">
    <source>
        <dbReference type="Pfam" id="PF18599"/>
    </source>
</evidence>
<dbReference type="AlphaFoldDB" id="A0A081PM58"/>
<feature type="domain" description="Limiting CO2-inducible protein B/C beta carbonyic anhydrase" evidence="1">
    <location>
        <begin position="32"/>
        <end position="233"/>
    </location>
</feature>
<comment type="caution">
    <text evidence="2">The sequence shown here is derived from an EMBL/GenBank/DDBJ whole genome shotgun (WGS) entry which is preliminary data.</text>
</comment>
<gene>
    <name evidence="2" type="ORF">N180_11725</name>
</gene>
<dbReference type="InterPro" id="IPR040703">
    <property type="entry name" value="LCIB/C_CA"/>
</dbReference>
<reference evidence="2 3" key="1">
    <citation type="journal article" date="1992" name="Int. J. Syst. Bacteriol.">
        <title>Sphingobacterium antarcticus sp. nov. a Psychrotrophic Bacterium from the Soils of Schirmacher Oasis, Antarctica.</title>
        <authorList>
            <person name="Shivaji S."/>
            <person name="Ray M.K."/>
            <person name="Rao N.S."/>
            <person name="Saiserr L."/>
            <person name="Jagannadham M.V."/>
            <person name="Kumar G.S."/>
            <person name="Reddy G."/>
            <person name="Bhargava P.M."/>
        </authorList>
    </citation>
    <scope>NUCLEOTIDE SEQUENCE [LARGE SCALE GENOMIC DNA]</scope>
    <source>
        <strain evidence="2 3">4BY</strain>
    </source>
</reference>
<organism evidence="2 3">
    <name type="scientific">Pedobacter antarcticus 4BY</name>
    <dbReference type="NCBI Taxonomy" id="1358423"/>
    <lineage>
        <taxon>Bacteria</taxon>
        <taxon>Pseudomonadati</taxon>
        <taxon>Bacteroidota</taxon>
        <taxon>Sphingobacteriia</taxon>
        <taxon>Sphingobacteriales</taxon>
        <taxon>Sphingobacteriaceae</taxon>
        <taxon>Pedobacter</taxon>
    </lineage>
</organism>
<dbReference type="PANTHER" id="PTHR38016:SF1">
    <property type="entry name" value="LIMITING CO2-INDUCIBLE PROTEIN B_C BETA CARBONYIC ANHYDRASE DOMAIN-CONTAINING PROTEIN"/>
    <property type="match status" value="1"/>
</dbReference>
<dbReference type="RefSeq" id="WP_037437692.1">
    <property type="nucleotide sequence ID" value="NZ_JNFF01000002.1"/>
</dbReference>
<proteinExistence type="predicted"/>
<keyword evidence="3" id="KW-1185">Reference proteome</keyword>
<evidence type="ECO:0000313" key="3">
    <source>
        <dbReference type="Proteomes" id="UP000028007"/>
    </source>
</evidence>
<accession>A0A081PM58</accession>
<sequence>MKEPGSVTSLDLIRKIYPRANPAEQSVNLLYDIIRQKLDLKPEQILHADSICCDEVNTLQYPAAASEMIGAFKMGGLSGYPFAGLAALNTAAQHIPEHGAMLISYGPHIGVNHKGVAGELRRTGQCGDSICCGAVISSLQKIKEKLTISDVNPEDNYQINRVQQILLKSENRLMTADNPIIEATAVMYEAIDEKIQDLISKSELGVRHVFIAGMILINGDFDQGAYYQYKRLEHLDTLNNTRVSWLEEFNSKAE</sequence>
<dbReference type="eggNOG" id="ENOG502Z8I9">
    <property type="taxonomic scope" value="Bacteria"/>
</dbReference>
<dbReference type="EMBL" id="JNFF01000002">
    <property type="protein sequence ID" value="KEQ31781.1"/>
    <property type="molecule type" value="Genomic_DNA"/>
</dbReference>
<name>A0A081PM58_9SPHI</name>
<dbReference type="Proteomes" id="UP000028007">
    <property type="component" value="Unassembled WGS sequence"/>
</dbReference>
<evidence type="ECO:0000313" key="2">
    <source>
        <dbReference type="EMBL" id="KEQ31781.1"/>
    </source>
</evidence>
<dbReference type="Pfam" id="PF18599">
    <property type="entry name" value="LCIB_C_CA"/>
    <property type="match status" value="1"/>
</dbReference>
<dbReference type="OrthoDB" id="5570271at2"/>
<dbReference type="PANTHER" id="PTHR38016">
    <property type="entry name" value="UNNAMED PRODUCT"/>
    <property type="match status" value="1"/>
</dbReference>
<protein>
    <recommendedName>
        <fullName evidence="1">Limiting CO2-inducible protein B/C beta carbonyic anhydrase domain-containing protein</fullName>
    </recommendedName>
</protein>